<dbReference type="PANTHER" id="PTHR30298">
    <property type="entry name" value="H REPEAT-ASSOCIATED PREDICTED TRANSPOSASE"/>
    <property type="match status" value="1"/>
</dbReference>
<organism evidence="2 3">
    <name type="scientific">Nitrincola tibetensis</name>
    <dbReference type="NCBI Taxonomy" id="2219697"/>
    <lineage>
        <taxon>Bacteria</taxon>
        <taxon>Pseudomonadati</taxon>
        <taxon>Pseudomonadota</taxon>
        <taxon>Gammaproteobacteria</taxon>
        <taxon>Oceanospirillales</taxon>
        <taxon>Oceanospirillaceae</taxon>
        <taxon>Nitrincola</taxon>
    </lineage>
</organism>
<evidence type="ECO:0000313" key="3">
    <source>
        <dbReference type="Proteomes" id="UP000250744"/>
    </source>
</evidence>
<proteinExistence type="predicted"/>
<gene>
    <name evidence="2" type="ORF">DN062_02610</name>
</gene>
<comment type="caution">
    <text evidence="2">The sequence shown here is derived from an EMBL/GenBank/DDBJ whole genome shotgun (WGS) entry which is preliminary data.</text>
</comment>
<feature type="domain" description="H repeat-associated protein N-terminal" evidence="1">
    <location>
        <begin position="8"/>
        <end position="61"/>
    </location>
</feature>
<sequence>MNPQELLSHFSILKDYRQDWKVKHSLSDILLLTVCGLIAGAEGEKKLQFLVKSILTCWSASAILKMEHPSQT</sequence>
<dbReference type="OrthoDB" id="6648013at2"/>
<dbReference type="InterPro" id="IPR032806">
    <property type="entry name" value="YbfD_N"/>
</dbReference>
<dbReference type="InterPro" id="IPR051698">
    <property type="entry name" value="Transposase_11-like"/>
</dbReference>
<dbReference type="PANTHER" id="PTHR30298:SF0">
    <property type="entry name" value="PROTEIN YBFL-RELATED"/>
    <property type="match status" value="1"/>
</dbReference>
<protein>
    <recommendedName>
        <fullName evidence="1">H repeat-associated protein N-terminal domain-containing protein</fullName>
    </recommendedName>
</protein>
<dbReference type="Proteomes" id="UP000250744">
    <property type="component" value="Unassembled WGS sequence"/>
</dbReference>
<evidence type="ECO:0000259" key="1">
    <source>
        <dbReference type="Pfam" id="PF13808"/>
    </source>
</evidence>
<dbReference type="AlphaFoldDB" id="A0A364NPZ7"/>
<name>A0A364NPZ7_9GAMM</name>
<dbReference type="Pfam" id="PF13808">
    <property type="entry name" value="DDE_Tnp_1_assoc"/>
    <property type="match status" value="1"/>
</dbReference>
<reference evidence="2 3" key="1">
    <citation type="submission" date="2018-06" db="EMBL/GenBank/DDBJ databases">
        <title>Nitrincola tibetense sp. nov., isolated from Lake XuguoCo on Tibetan Plateau.</title>
        <authorList>
            <person name="Xing P."/>
        </authorList>
    </citation>
    <scope>NUCLEOTIDE SEQUENCE [LARGE SCALE GENOMIC DNA]</scope>
    <source>
        <strain evidence="3">xg18</strain>
    </source>
</reference>
<accession>A0A364NPZ7</accession>
<dbReference type="EMBL" id="QKRX01000002">
    <property type="protein sequence ID" value="RAU19178.1"/>
    <property type="molecule type" value="Genomic_DNA"/>
</dbReference>
<evidence type="ECO:0000313" key="2">
    <source>
        <dbReference type="EMBL" id="RAU19178.1"/>
    </source>
</evidence>
<keyword evidence="3" id="KW-1185">Reference proteome</keyword>